<dbReference type="InterPro" id="IPR015866">
    <property type="entry name" value="Ser-tRNA-synth_1_N"/>
</dbReference>
<dbReference type="InterPro" id="IPR042103">
    <property type="entry name" value="SerRS_1_N_sf"/>
</dbReference>
<dbReference type="Gene3D" id="3.30.930.10">
    <property type="entry name" value="Bira Bifunctional Protein, Domain 2"/>
    <property type="match status" value="1"/>
</dbReference>
<dbReference type="PANTHER" id="PTHR11778">
    <property type="entry name" value="SERYL-TRNA SYNTHETASE"/>
    <property type="match status" value="1"/>
</dbReference>
<feature type="coiled-coil region" evidence="2">
    <location>
        <begin position="87"/>
        <end position="135"/>
    </location>
</feature>
<feature type="domain" description="Aminoacyl-tRNA synthetase class II (G/ P/ S/T)" evidence="3">
    <location>
        <begin position="286"/>
        <end position="432"/>
    </location>
</feature>
<gene>
    <name evidence="5" type="ORF">FF38_09321</name>
</gene>
<dbReference type="InterPro" id="IPR002314">
    <property type="entry name" value="aa-tRNA-synt_IIb"/>
</dbReference>
<dbReference type="Proteomes" id="UP000037069">
    <property type="component" value="Unassembled WGS sequence"/>
</dbReference>
<dbReference type="SUPFAM" id="SSF55681">
    <property type="entry name" value="Class II aaRS and biotin synthetases"/>
    <property type="match status" value="1"/>
</dbReference>
<evidence type="ECO:0000313" key="5">
    <source>
        <dbReference type="EMBL" id="KNC34815.1"/>
    </source>
</evidence>
<dbReference type="SUPFAM" id="SSF46589">
    <property type="entry name" value="tRNA-binding arm"/>
    <property type="match status" value="1"/>
</dbReference>
<keyword evidence="6" id="KW-1185">Reference proteome</keyword>
<accession>A0A0L0CR14</accession>
<feature type="domain" description="Serine-tRNA synthetase type1 N-terminal" evidence="4">
    <location>
        <begin position="46"/>
        <end position="153"/>
    </location>
</feature>
<dbReference type="GO" id="GO:0005524">
    <property type="term" value="F:ATP binding"/>
    <property type="evidence" value="ECO:0007669"/>
    <property type="project" value="InterPro"/>
</dbReference>
<dbReference type="GO" id="GO:0004828">
    <property type="term" value="F:serine-tRNA ligase activity"/>
    <property type="evidence" value="ECO:0007669"/>
    <property type="project" value="InterPro"/>
</dbReference>
<evidence type="ECO:0000256" key="1">
    <source>
        <dbReference type="ARBA" id="ARBA00010728"/>
    </source>
</evidence>
<keyword evidence="2" id="KW-0175">Coiled coil</keyword>
<evidence type="ECO:0000259" key="4">
    <source>
        <dbReference type="Pfam" id="PF02403"/>
    </source>
</evidence>
<organism evidence="5 6">
    <name type="scientific">Lucilia cuprina</name>
    <name type="common">Green bottle fly</name>
    <name type="synonym">Australian sheep blowfly</name>
    <dbReference type="NCBI Taxonomy" id="7375"/>
    <lineage>
        <taxon>Eukaryota</taxon>
        <taxon>Metazoa</taxon>
        <taxon>Ecdysozoa</taxon>
        <taxon>Arthropoda</taxon>
        <taxon>Hexapoda</taxon>
        <taxon>Insecta</taxon>
        <taxon>Pterygota</taxon>
        <taxon>Neoptera</taxon>
        <taxon>Endopterygota</taxon>
        <taxon>Diptera</taxon>
        <taxon>Brachycera</taxon>
        <taxon>Muscomorpha</taxon>
        <taxon>Oestroidea</taxon>
        <taxon>Calliphoridae</taxon>
        <taxon>Luciliinae</taxon>
        <taxon>Lucilia</taxon>
    </lineage>
</organism>
<name>A0A0L0CR14_LUCCU</name>
<dbReference type="OMA" id="YQTHHEQ"/>
<evidence type="ECO:0000313" key="6">
    <source>
        <dbReference type="Proteomes" id="UP000037069"/>
    </source>
</evidence>
<dbReference type="EMBL" id="JRES01000028">
    <property type="protein sequence ID" value="KNC34815.1"/>
    <property type="molecule type" value="Genomic_DNA"/>
</dbReference>
<dbReference type="InterPro" id="IPR002317">
    <property type="entry name" value="Ser-tRNA-ligase_type_1"/>
</dbReference>
<dbReference type="Pfam" id="PF02403">
    <property type="entry name" value="Seryl_tRNA_N"/>
    <property type="match status" value="1"/>
</dbReference>
<proteinExistence type="inferred from homology"/>
<dbReference type="FunFam" id="3.30.930.10:FF:000157">
    <property type="entry name" value="Seryl-tRNA synthetase, putative"/>
    <property type="match status" value="1"/>
</dbReference>
<dbReference type="GO" id="GO:0006434">
    <property type="term" value="P:seryl-tRNA aminoacylation"/>
    <property type="evidence" value="ECO:0007669"/>
    <property type="project" value="InterPro"/>
</dbReference>
<dbReference type="STRING" id="7375.A0A0L0CR14"/>
<evidence type="ECO:0000256" key="2">
    <source>
        <dbReference type="SAM" id="Coils"/>
    </source>
</evidence>
<dbReference type="Gene3D" id="1.10.287.40">
    <property type="entry name" value="Serine-tRNA synthetase, tRNA binding domain"/>
    <property type="match status" value="1"/>
</dbReference>
<protein>
    <recommendedName>
        <fullName evidence="7">Serine--tRNA synthetase-like protein Slimp</fullName>
    </recommendedName>
</protein>
<comment type="caution">
    <text evidence="5">The sequence shown here is derived from an EMBL/GenBank/DDBJ whole genome shotgun (WGS) entry which is preliminary data.</text>
</comment>
<dbReference type="Pfam" id="PF00587">
    <property type="entry name" value="tRNA-synt_2b"/>
    <property type="match status" value="1"/>
</dbReference>
<sequence length="468" mass="54084">MHRIIKTCSKIIPLSGNALKIRHVSALYITGDKASENYVTLQPYMDFKQTFQNMEQLEHSVEKRKLAIDLKSVLKMFDTYREGIKAMDKLEDEREMIAKQLKQLAKAEQKDEDLMNDLKEKGKHLRNDLKTMKTNFYPIEDEFIQAFLHLPNTLHPQCPEGEHERVLYRSKQQLMKAEKSHLEHDDLIYFIDNSRYYMLNEAAEFDIRVPQALTRYFLDKGNFIQTANPDFTRCVLLEANATPMDQYHKVMEAHLQNKLNAAYLTGGGSFESFLGAVTKLCVYPTVLPLKFVSIGRIYEKTNSSNTPNLFTATQNNAVQTFVATTDLQEAEEQMENILNLCVDFYKTFNVHFRVVYVKAAQLTPAESLRAQIEIYSPHEKRYICVGHVSNYKDFVSKRILFTMRQQKDYHFLHMVGGPVLYTSRLIAALIEHGENLDYKKVLEALKLKAPNDAAAATNAMNEFKSLFK</sequence>
<dbReference type="OrthoDB" id="24683at2759"/>
<dbReference type="InterPro" id="IPR045864">
    <property type="entry name" value="aa-tRNA-synth_II/BPL/LPL"/>
</dbReference>
<reference evidence="5 6" key="1">
    <citation type="journal article" date="2015" name="Nat. Commun.">
        <title>Lucilia cuprina genome unlocks parasitic fly biology to underpin future interventions.</title>
        <authorList>
            <person name="Anstead C.A."/>
            <person name="Korhonen P.K."/>
            <person name="Young N.D."/>
            <person name="Hall R.S."/>
            <person name="Jex A.R."/>
            <person name="Murali S.C."/>
            <person name="Hughes D.S."/>
            <person name="Lee S.F."/>
            <person name="Perry T."/>
            <person name="Stroehlein A.J."/>
            <person name="Ansell B.R."/>
            <person name="Breugelmans B."/>
            <person name="Hofmann A."/>
            <person name="Qu J."/>
            <person name="Dugan S."/>
            <person name="Lee S.L."/>
            <person name="Chao H."/>
            <person name="Dinh H."/>
            <person name="Han Y."/>
            <person name="Doddapaneni H.V."/>
            <person name="Worley K.C."/>
            <person name="Muzny D.M."/>
            <person name="Ioannidis P."/>
            <person name="Waterhouse R.M."/>
            <person name="Zdobnov E.M."/>
            <person name="James P.J."/>
            <person name="Bagnall N.H."/>
            <person name="Kotze A.C."/>
            <person name="Gibbs R.A."/>
            <person name="Richards S."/>
            <person name="Batterham P."/>
            <person name="Gasser R.B."/>
        </authorList>
    </citation>
    <scope>NUCLEOTIDE SEQUENCE [LARGE SCALE GENOMIC DNA]</scope>
    <source>
        <strain evidence="5 6">LS</strain>
        <tissue evidence="5">Full body</tissue>
    </source>
</reference>
<evidence type="ECO:0000259" key="3">
    <source>
        <dbReference type="Pfam" id="PF00587"/>
    </source>
</evidence>
<dbReference type="AlphaFoldDB" id="A0A0L0CR14"/>
<dbReference type="InterPro" id="IPR010978">
    <property type="entry name" value="tRNA-bd_arm"/>
</dbReference>
<evidence type="ECO:0008006" key="7">
    <source>
        <dbReference type="Google" id="ProtNLM"/>
    </source>
</evidence>
<dbReference type="PIRSF" id="PIRSF001529">
    <property type="entry name" value="Ser-tRNA-synth_IIa"/>
    <property type="match status" value="1"/>
</dbReference>
<comment type="similarity">
    <text evidence="1">Belongs to the class-II aminoacyl-tRNA synthetase family. Type-1 seryl-tRNA synthetase subfamily.</text>
</comment>